<keyword evidence="5" id="KW-0949">S-adenosyl-L-methionine</keyword>
<dbReference type="InterPro" id="IPR050973">
    <property type="entry name" value="H3K9_Histone-Lys_N-MTase"/>
</dbReference>
<protein>
    <recommendedName>
        <fullName evidence="8">SET domain-containing protein</fullName>
    </recommendedName>
</protein>
<evidence type="ECO:0000313" key="10">
    <source>
        <dbReference type="Proteomes" id="UP000008370"/>
    </source>
</evidence>
<dbReference type="AlphaFoldDB" id="K5WVC7"/>
<evidence type="ECO:0000256" key="2">
    <source>
        <dbReference type="ARBA" id="ARBA00022454"/>
    </source>
</evidence>
<dbReference type="PANTHER" id="PTHR46223">
    <property type="entry name" value="HISTONE-LYSINE N-METHYLTRANSFERASE SUV39H"/>
    <property type="match status" value="1"/>
</dbReference>
<dbReference type="InParanoid" id="K5WVC7"/>
<feature type="domain" description="SET" evidence="8">
    <location>
        <begin position="1"/>
        <end position="93"/>
    </location>
</feature>
<dbReference type="InterPro" id="IPR046341">
    <property type="entry name" value="SET_dom_sf"/>
</dbReference>
<dbReference type="GO" id="GO:0046872">
    <property type="term" value="F:metal ion binding"/>
    <property type="evidence" value="ECO:0007669"/>
    <property type="project" value="UniProtKB-KW"/>
</dbReference>
<dbReference type="GO" id="GO:0008168">
    <property type="term" value="F:methyltransferase activity"/>
    <property type="evidence" value="ECO:0007669"/>
    <property type="project" value="UniProtKB-KW"/>
</dbReference>
<keyword evidence="6" id="KW-0479">Metal-binding</keyword>
<evidence type="ECO:0000256" key="1">
    <source>
        <dbReference type="ARBA" id="ARBA00004286"/>
    </source>
</evidence>
<dbReference type="SUPFAM" id="SSF82199">
    <property type="entry name" value="SET domain"/>
    <property type="match status" value="1"/>
</dbReference>
<evidence type="ECO:0000256" key="6">
    <source>
        <dbReference type="ARBA" id="ARBA00022723"/>
    </source>
</evidence>
<sequence length="140" mass="16124">MYDEFGRTYLFDIDSWHLKQPPWWDGKPEDWQTKYCVDAFHAGNFTRFLNHSCDPNCIIVPAYINEANIDKPLLTIWTNKSVAAGEELCFSYVGDPEDLPPLVSHTGYHGVIAQYMLTSSPDEERTPTSASNSFYLPMWH</sequence>
<name>K5WVC7_PHACS</name>
<dbReference type="GO" id="GO:0032259">
    <property type="term" value="P:methylation"/>
    <property type="evidence" value="ECO:0007669"/>
    <property type="project" value="UniProtKB-KW"/>
</dbReference>
<comment type="subcellular location">
    <subcellularLocation>
        <location evidence="1">Chromosome</location>
    </subcellularLocation>
</comment>
<proteinExistence type="predicted"/>
<dbReference type="Gene3D" id="2.170.270.10">
    <property type="entry name" value="SET domain"/>
    <property type="match status" value="1"/>
</dbReference>
<dbReference type="STRING" id="650164.K5WVC7"/>
<keyword evidence="7" id="KW-0862">Zinc</keyword>
<keyword evidence="10" id="KW-1185">Reference proteome</keyword>
<dbReference type="GO" id="GO:0005694">
    <property type="term" value="C:chromosome"/>
    <property type="evidence" value="ECO:0007669"/>
    <property type="project" value="UniProtKB-SubCell"/>
</dbReference>
<accession>K5WVC7</accession>
<keyword evidence="4" id="KW-0808">Transferase</keyword>
<organism evidence="9 10">
    <name type="scientific">Phanerochaete carnosa (strain HHB-10118-sp)</name>
    <name type="common">White-rot fungus</name>
    <name type="synonym">Peniophora carnosa</name>
    <dbReference type="NCBI Taxonomy" id="650164"/>
    <lineage>
        <taxon>Eukaryota</taxon>
        <taxon>Fungi</taxon>
        <taxon>Dikarya</taxon>
        <taxon>Basidiomycota</taxon>
        <taxon>Agaricomycotina</taxon>
        <taxon>Agaricomycetes</taxon>
        <taxon>Polyporales</taxon>
        <taxon>Phanerochaetaceae</taxon>
        <taxon>Phanerochaete</taxon>
    </lineage>
</organism>
<evidence type="ECO:0000256" key="5">
    <source>
        <dbReference type="ARBA" id="ARBA00022691"/>
    </source>
</evidence>
<keyword evidence="3" id="KW-0489">Methyltransferase</keyword>
<reference evidence="9 10" key="1">
    <citation type="journal article" date="2012" name="BMC Genomics">
        <title>Comparative genomics of the white-rot fungi, Phanerochaete carnosa and P. chrysosporium, to elucidate the genetic basis of the distinct wood types they colonize.</title>
        <authorList>
            <person name="Suzuki H."/>
            <person name="MacDonald J."/>
            <person name="Syed K."/>
            <person name="Salamov A."/>
            <person name="Hori C."/>
            <person name="Aerts A."/>
            <person name="Henrissat B."/>
            <person name="Wiebenga A."/>
            <person name="vanKuyk P.A."/>
            <person name="Barry K."/>
            <person name="Lindquist E."/>
            <person name="LaButti K."/>
            <person name="Lapidus A."/>
            <person name="Lucas S."/>
            <person name="Coutinho P."/>
            <person name="Gong Y."/>
            <person name="Samejima M."/>
            <person name="Mahadevan R."/>
            <person name="Abou-Zaid M."/>
            <person name="de Vries R.P."/>
            <person name="Igarashi K."/>
            <person name="Yadav J.S."/>
            <person name="Grigoriev I.V."/>
            <person name="Master E.R."/>
        </authorList>
    </citation>
    <scope>NUCLEOTIDE SEQUENCE [LARGE SCALE GENOMIC DNA]</scope>
    <source>
        <strain evidence="9 10">HHB-10118-sp</strain>
    </source>
</reference>
<dbReference type="Proteomes" id="UP000008370">
    <property type="component" value="Unassembled WGS sequence"/>
</dbReference>
<keyword evidence="2" id="KW-0158">Chromosome</keyword>
<dbReference type="EMBL" id="JH930473">
    <property type="protein sequence ID" value="EKM54377.1"/>
    <property type="molecule type" value="Genomic_DNA"/>
</dbReference>
<dbReference type="InterPro" id="IPR001214">
    <property type="entry name" value="SET_dom"/>
</dbReference>
<dbReference type="GeneID" id="18921002"/>
<dbReference type="RefSeq" id="XP_007397071.1">
    <property type="nucleotide sequence ID" value="XM_007397009.1"/>
</dbReference>
<evidence type="ECO:0000259" key="8">
    <source>
        <dbReference type="PROSITE" id="PS50280"/>
    </source>
</evidence>
<gene>
    <name evidence="9" type="ORF">PHACADRAFT_98180</name>
</gene>
<evidence type="ECO:0000256" key="4">
    <source>
        <dbReference type="ARBA" id="ARBA00022679"/>
    </source>
</evidence>
<evidence type="ECO:0000256" key="7">
    <source>
        <dbReference type="ARBA" id="ARBA00022833"/>
    </source>
</evidence>
<evidence type="ECO:0000313" key="9">
    <source>
        <dbReference type="EMBL" id="EKM54377.1"/>
    </source>
</evidence>
<dbReference type="PROSITE" id="PS50280">
    <property type="entry name" value="SET"/>
    <property type="match status" value="1"/>
</dbReference>
<dbReference type="KEGG" id="pco:PHACADRAFT_98180"/>
<dbReference type="OrthoDB" id="308383at2759"/>
<dbReference type="PANTHER" id="PTHR46223:SF3">
    <property type="entry name" value="HISTONE-LYSINE N-METHYLTRANSFERASE SET-23"/>
    <property type="match status" value="1"/>
</dbReference>
<dbReference type="HOGENOM" id="CLU_1835847_0_0_1"/>
<dbReference type="Pfam" id="PF00856">
    <property type="entry name" value="SET"/>
    <property type="match status" value="1"/>
</dbReference>
<evidence type="ECO:0000256" key="3">
    <source>
        <dbReference type="ARBA" id="ARBA00022603"/>
    </source>
</evidence>